<dbReference type="InterPro" id="IPR023214">
    <property type="entry name" value="HAD_sf"/>
</dbReference>
<reference evidence="5" key="1">
    <citation type="journal article" date="2018" name="Genome Biol.">
        <title>SKESA: strategic k-mer extension for scrupulous assemblies.</title>
        <authorList>
            <person name="Souvorov A."/>
            <person name="Agarwala R."/>
            <person name="Lipman D.J."/>
        </authorList>
    </citation>
    <scope>NUCLEOTIDE SEQUENCE</scope>
    <source>
        <strain evidence="2">A39051</strain>
        <strain evidence="4">P73</strain>
        <strain evidence="3">P78</strain>
        <strain evidence="6">R1796</strain>
        <strain evidence="5">SARA11</strain>
    </source>
</reference>
<dbReference type="Gene3D" id="3.40.50.1000">
    <property type="entry name" value="HAD superfamily/HAD-like"/>
    <property type="match status" value="1"/>
</dbReference>
<organism evidence="5">
    <name type="scientific">Salmonella typhimurium</name>
    <dbReference type="NCBI Taxonomy" id="90371"/>
    <lineage>
        <taxon>Bacteria</taxon>
        <taxon>Pseudomonadati</taxon>
        <taxon>Pseudomonadota</taxon>
        <taxon>Gammaproteobacteria</taxon>
        <taxon>Enterobacterales</taxon>
        <taxon>Enterobacteriaceae</taxon>
        <taxon>Salmonella</taxon>
    </lineage>
</organism>
<feature type="signal peptide" evidence="1">
    <location>
        <begin position="1"/>
        <end position="23"/>
    </location>
</feature>
<dbReference type="EMBL" id="DAANIR010000013">
    <property type="protein sequence ID" value="HAD0039016.1"/>
    <property type="molecule type" value="Genomic_DNA"/>
</dbReference>
<proteinExistence type="predicted"/>
<accession>A0A707P4G0</accession>
<comment type="caution">
    <text evidence="5">The sequence shown here is derived from an EMBL/GenBank/DDBJ whole genome shotgun (WGS) entry which is preliminary data.</text>
</comment>
<gene>
    <name evidence="5" type="primary">aphA</name>
    <name evidence="2" type="ORF">G0L14_12260</name>
    <name evidence="3" type="ORF">G0L18_08285</name>
    <name evidence="4" type="ORF">G0L19_11760</name>
    <name evidence="5" type="ORF">G0L42_17900</name>
    <name evidence="6" type="ORF">G0L49_05400</name>
</gene>
<evidence type="ECO:0000313" key="5">
    <source>
        <dbReference type="EMBL" id="HAC9999682.1"/>
    </source>
</evidence>
<keyword evidence="1" id="KW-0732">Signal</keyword>
<protein>
    <submittedName>
        <fullName evidence="5">Acid phosphatase AphA</fullName>
        <ecNumber evidence="5">3.1.3.2</ecNumber>
    </submittedName>
</protein>
<evidence type="ECO:0000313" key="6">
    <source>
        <dbReference type="EMBL" id="HAD0039016.1"/>
    </source>
</evidence>
<dbReference type="EMBL" id="DAANHI010000031">
    <property type="protein sequence ID" value="HAC9870654.1"/>
    <property type="molecule type" value="Genomic_DNA"/>
</dbReference>
<dbReference type="EMBL" id="DAANII010000077">
    <property type="protein sequence ID" value="HAC9999682.1"/>
    <property type="molecule type" value="Genomic_DNA"/>
</dbReference>
<keyword evidence="5" id="KW-0378">Hydrolase</keyword>
<feature type="chain" id="PRO_5036194600" evidence="1">
    <location>
        <begin position="24"/>
        <end position="56"/>
    </location>
</feature>
<reference evidence="5" key="2">
    <citation type="submission" date="2019-08" db="EMBL/GenBank/DDBJ databases">
        <authorList>
            <consortium name="NCBI Pathogen Detection Project"/>
        </authorList>
    </citation>
    <scope>NUCLEOTIDE SEQUENCE</scope>
    <source>
        <strain evidence="2">A39051</strain>
        <strain evidence="4">P73</strain>
        <strain evidence="3">P78</strain>
        <strain evidence="6">R1796</strain>
        <strain evidence="5">SARA11</strain>
    </source>
</reference>
<feature type="non-terminal residue" evidence="5">
    <location>
        <position position="56"/>
    </location>
</feature>
<dbReference type="AlphaFoldDB" id="A0A707P4G0"/>
<name>A0A707P4G0_SALTM</name>
<evidence type="ECO:0000313" key="4">
    <source>
        <dbReference type="EMBL" id="HAC9885342.1"/>
    </source>
</evidence>
<evidence type="ECO:0000256" key="1">
    <source>
        <dbReference type="SAM" id="SignalP"/>
    </source>
</evidence>
<evidence type="ECO:0000313" key="2">
    <source>
        <dbReference type="EMBL" id="HAC9851990.1"/>
    </source>
</evidence>
<sequence>MKKITLALSAVCLLFTLNHSANALVSSPSTLNPGTNVAKLAEQAPVHWVSVAQIEN</sequence>
<dbReference type="GO" id="GO:0003993">
    <property type="term" value="F:acid phosphatase activity"/>
    <property type="evidence" value="ECO:0007669"/>
    <property type="project" value="UniProtKB-EC"/>
</dbReference>
<dbReference type="EMBL" id="DAANHK010000042">
    <property type="protein sequence ID" value="HAC9885342.1"/>
    <property type="molecule type" value="Genomic_DNA"/>
</dbReference>
<dbReference type="EC" id="3.1.3.2" evidence="5"/>
<dbReference type="EMBL" id="DAANHF010000043">
    <property type="protein sequence ID" value="HAC9851990.1"/>
    <property type="molecule type" value="Genomic_DNA"/>
</dbReference>
<evidence type="ECO:0000313" key="3">
    <source>
        <dbReference type="EMBL" id="HAC9870654.1"/>
    </source>
</evidence>